<proteinExistence type="predicted"/>
<dbReference type="InParanoid" id="A0A165P7B3"/>
<evidence type="ECO:0000256" key="1">
    <source>
        <dbReference type="SAM" id="MobiDB-lite"/>
    </source>
</evidence>
<feature type="transmembrane region" description="Helical" evidence="2">
    <location>
        <begin position="104"/>
        <end position="124"/>
    </location>
</feature>
<keyword evidence="2" id="KW-0812">Transmembrane</keyword>
<dbReference type="OrthoDB" id="3320876at2759"/>
<dbReference type="Proteomes" id="UP000077266">
    <property type="component" value="Unassembled WGS sequence"/>
</dbReference>
<evidence type="ECO:0000256" key="2">
    <source>
        <dbReference type="SAM" id="Phobius"/>
    </source>
</evidence>
<dbReference type="EMBL" id="KV425892">
    <property type="protein sequence ID" value="KZW01748.1"/>
    <property type="molecule type" value="Genomic_DNA"/>
</dbReference>
<dbReference type="AlphaFoldDB" id="A0A165P7B3"/>
<sequence length="259" mass="28410">MYGRNRTILIANAVIFVVLLAAAGAIVGVFFPQEIFIPFDTPVVGSCYVYIGAALSMGLLPRESLLFTLWLTALAVWKWREYRLGKVRSTQGSSLMSMLVQSNLAYLLLLSGAIATVLSIQVHIKFEPSSAPIALLTAAAGIGGTRLTLSLRKEVLTPPQSKASKQSRHRHQISTLDDRIVVHKVTTIIRDDDLDMDVFPPSPEDDADDTRTIRTEAPDPSENEIVGVYRQWLQLPGTRRGSRRWSRTGPAATTPGANV</sequence>
<organism evidence="3 4">
    <name type="scientific">Exidia glandulosa HHB12029</name>
    <dbReference type="NCBI Taxonomy" id="1314781"/>
    <lineage>
        <taxon>Eukaryota</taxon>
        <taxon>Fungi</taxon>
        <taxon>Dikarya</taxon>
        <taxon>Basidiomycota</taxon>
        <taxon>Agaricomycotina</taxon>
        <taxon>Agaricomycetes</taxon>
        <taxon>Auriculariales</taxon>
        <taxon>Exidiaceae</taxon>
        <taxon>Exidia</taxon>
    </lineage>
</organism>
<reference evidence="3 4" key="1">
    <citation type="journal article" date="2016" name="Mol. Biol. Evol.">
        <title>Comparative Genomics of Early-Diverging Mushroom-Forming Fungi Provides Insights into the Origins of Lignocellulose Decay Capabilities.</title>
        <authorList>
            <person name="Nagy L.G."/>
            <person name="Riley R."/>
            <person name="Tritt A."/>
            <person name="Adam C."/>
            <person name="Daum C."/>
            <person name="Floudas D."/>
            <person name="Sun H."/>
            <person name="Yadav J.S."/>
            <person name="Pangilinan J."/>
            <person name="Larsson K.H."/>
            <person name="Matsuura K."/>
            <person name="Barry K."/>
            <person name="Labutti K."/>
            <person name="Kuo R."/>
            <person name="Ohm R.A."/>
            <person name="Bhattacharya S.S."/>
            <person name="Shirouzu T."/>
            <person name="Yoshinaga Y."/>
            <person name="Martin F.M."/>
            <person name="Grigoriev I.V."/>
            <person name="Hibbett D.S."/>
        </authorList>
    </citation>
    <scope>NUCLEOTIDE SEQUENCE [LARGE SCALE GENOMIC DNA]</scope>
    <source>
        <strain evidence="3 4">HHB12029</strain>
    </source>
</reference>
<gene>
    <name evidence="3" type="ORF">EXIGLDRAFT_717308</name>
</gene>
<accession>A0A165P7B3</accession>
<keyword evidence="4" id="KW-1185">Reference proteome</keyword>
<evidence type="ECO:0000313" key="3">
    <source>
        <dbReference type="EMBL" id="KZW01748.1"/>
    </source>
</evidence>
<protein>
    <submittedName>
        <fullName evidence="3">Uncharacterized protein</fullName>
    </submittedName>
</protein>
<keyword evidence="2" id="KW-0472">Membrane</keyword>
<feature type="region of interest" description="Disordered" evidence="1">
    <location>
        <begin position="239"/>
        <end position="259"/>
    </location>
</feature>
<feature type="region of interest" description="Disordered" evidence="1">
    <location>
        <begin position="195"/>
        <end position="219"/>
    </location>
</feature>
<name>A0A165P7B3_EXIGL</name>
<evidence type="ECO:0000313" key="4">
    <source>
        <dbReference type="Proteomes" id="UP000077266"/>
    </source>
</evidence>
<feature type="transmembrane region" description="Helical" evidence="2">
    <location>
        <begin position="7"/>
        <end position="31"/>
    </location>
</feature>
<keyword evidence="2" id="KW-1133">Transmembrane helix</keyword>